<reference evidence="2" key="1">
    <citation type="submission" date="2022-02" db="EMBL/GenBank/DDBJ databases">
        <authorList>
            <person name="Henning P.M."/>
            <person name="McCubbin A.G."/>
            <person name="Shore J.S."/>
        </authorList>
    </citation>
    <scope>NUCLEOTIDE SEQUENCE</scope>
    <source>
        <strain evidence="2">F60SS</strain>
        <tissue evidence="2">Leaves</tissue>
    </source>
</reference>
<organism evidence="2 3">
    <name type="scientific">Turnera subulata</name>
    <dbReference type="NCBI Taxonomy" id="218843"/>
    <lineage>
        <taxon>Eukaryota</taxon>
        <taxon>Viridiplantae</taxon>
        <taxon>Streptophyta</taxon>
        <taxon>Embryophyta</taxon>
        <taxon>Tracheophyta</taxon>
        <taxon>Spermatophyta</taxon>
        <taxon>Magnoliopsida</taxon>
        <taxon>eudicotyledons</taxon>
        <taxon>Gunneridae</taxon>
        <taxon>Pentapetalae</taxon>
        <taxon>rosids</taxon>
        <taxon>fabids</taxon>
        <taxon>Malpighiales</taxon>
        <taxon>Passifloraceae</taxon>
        <taxon>Turnera</taxon>
    </lineage>
</organism>
<accession>A0A9Q0F752</accession>
<name>A0A9Q0F752_9ROSI</name>
<dbReference type="Proteomes" id="UP001141552">
    <property type="component" value="Unassembled WGS sequence"/>
</dbReference>
<keyword evidence="3" id="KW-1185">Reference proteome</keyword>
<evidence type="ECO:0000313" key="3">
    <source>
        <dbReference type="Proteomes" id="UP001141552"/>
    </source>
</evidence>
<evidence type="ECO:0000256" key="1">
    <source>
        <dbReference type="SAM" id="MobiDB-lite"/>
    </source>
</evidence>
<dbReference type="OrthoDB" id="1920326at2759"/>
<comment type="caution">
    <text evidence="2">The sequence shown here is derived from an EMBL/GenBank/DDBJ whole genome shotgun (WGS) entry which is preliminary data.</text>
</comment>
<feature type="non-terminal residue" evidence="2">
    <location>
        <position position="145"/>
    </location>
</feature>
<evidence type="ECO:0000313" key="2">
    <source>
        <dbReference type="EMBL" id="KAJ4824916.1"/>
    </source>
</evidence>
<gene>
    <name evidence="2" type="ORF">Tsubulata_032052</name>
</gene>
<feature type="compositionally biased region" description="Pro residues" evidence="1">
    <location>
        <begin position="133"/>
        <end position="145"/>
    </location>
</feature>
<reference evidence="2" key="2">
    <citation type="journal article" date="2023" name="Plants (Basel)">
        <title>Annotation of the Turnera subulata (Passifloraceae) Draft Genome Reveals the S-Locus Evolved after the Divergence of Turneroideae from Passifloroideae in a Stepwise Manner.</title>
        <authorList>
            <person name="Henning P.M."/>
            <person name="Roalson E.H."/>
            <person name="Mir W."/>
            <person name="McCubbin A.G."/>
            <person name="Shore J.S."/>
        </authorList>
    </citation>
    <scope>NUCLEOTIDE SEQUENCE</scope>
    <source>
        <strain evidence="2">F60SS</strain>
    </source>
</reference>
<dbReference type="AlphaFoldDB" id="A0A9Q0F752"/>
<feature type="region of interest" description="Disordered" evidence="1">
    <location>
        <begin position="97"/>
        <end position="145"/>
    </location>
</feature>
<sequence>RAARRRAAICEEGCRNRWSPLWKLSEEAVSGGSVEKTAMRWGRQRRCEKPSFTEPLLRQGPELPDETHNEYEVTFFDTKVHTLVTHTASVVNQWLHQVKSSSSSASAAGTQPTSWSASTSSGALPSTATSRTPWPPSSSPSPPTA</sequence>
<proteinExistence type="predicted"/>
<feature type="non-terminal residue" evidence="2">
    <location>
        <position position="1"/>
    </location>
</feature>
<protein>
    <submittedName>
        <fullName evidence="2">Uncharacterized protein</fullName>
    </submittedName>
</protein>
<dbReference type="EMBL" id="JAKUCV010007064">
    <property type="protein sequence ID" value="KAJ4824916.1"/>
    <property type="molecule type" value="Genomic_DNA"/>
</dbReference>
<feature type="compositionally biased region" description="Polar residues" evidence="1">
    <location>
        <begin position="109"/>
        <end position="124"/>
    </location>
</feature>